<sequence>MQQIVDQLEMHDEEVFMVIASVEQLNEIYMDDLDPQKRGTAVTTSLDEHDRFVVFGDGCRIVQRCVSPIDSLEYIVKNCPLGSPAPHPRILSERYSSYASSTIYILEFPLKISYYPYYGI</sequence>
<dbReference type="EMBL" id="KQ964440">
    <property type="protein sequence ID" value="KXN73182.1"/>
    <property type="molecule type" value="Genomic_DNA"/>
</dbReference>
<accession>A0A137PDY8</accession>
<proteinExistence type="predicted"/>
<protein>
    <submittedName>
        <fullName evidence="1">Uncharacterized protein</fullName>
    </submittedName>
</protein>
<organism evidence="1 2">
    <name type="scientific">Conidiobolus coronatus (strain ATCC 28846 / CBS 209.66 / NRRL 28638)</name>
    <name type="common">Delacroixia coronata</name>
    <dbReference type="NCBI Taxonomy" id="796925"/>
    <lineage>
        <taxon>Eukaryota</taxon>
        <taxon>Fungi</taxon>
        <taxon>Fungi incertae sedis</taxon>
        <taxon>Zoopagomycota</taxon>
        <taxon>Entomophthoromycotina</taxon>
        <taxon>Entomophthoromycetes</taxon>
        <taxon>Entomophthorales</taxon>
        <taxon>Ancylistaceae</taxon>
        <taxon>Conidiobolus</taxon>
    </lineage>
</organism>
<dbReference type="Proteomes" id="UP000070444">
    <property type="component" value="Unassembled WGS sequence"/>
</dbReference>
<dbReference type="AlphaFoldDB" id="A0A137PDY8"/>
<evidence type="ECO:0000313" key="2">
    <source>
        <dbReference type="Proteomes" id="UP000070444"/>
    </source>
</evidence>
<gene>
    <name evidence="1" type="ORF">CONCODRAFT_15665</name>
</gene>
<evidence type="ECO:0000313" key="1">
    <source>
        <dbReference type="EMBL" id="KXN73182.1"/>
    </source>
</evidence>
<keyword evidence="2" id="KW-1185">Reference proteome</keyword>
<name>A0A137PDY8_CONC2</name>
<reference evidence="1 2" key="1">
    <citation type="journal article" date="2015" name="Genome Biol. Evol.">
        <title>Phylogenomic analyses indicate that early fungi evolved digesting cell walls of algal ancestors of land plants.</title>
        <authorList>
            <person name="Chang Y."/>
            <person name="Wang S."/>
            <person name="Sekimoto S."/>
            <person name="Aerts A.L."/>
            <person name="Choi C."/>
            <person name="Clum A."/>
            <person name="LaButti K.M."/>
            <person name="Lindquist E.A."/>
            <person name="Yee Ngan C."/>
            <person name="Ohm R.A."/>
            <person name="Salamov A.A."/>
            <person name="Grigoriev I.V."/>
            <person name="Spatafora J.W."/>
            <person name="Berbee M.L."/>
        </authorList>
    </citation>
    <scope>NUCLEOTIDE SEQUENCE [LARGE SCALE GENOMIC DNA]</scope>
    <source>
        <strain evidence="1 2">NRRL 28638</strain>
    </source>
</reference>